<dbReference type="SUPFAM" id="SSF51338">
    <property type="entry name" value="Composite domain of metallo-dependent hydrolases"/>
    <property type="match status" value="1"/>
</dbReference>
<dbReference type="InterPro" id="IPR013108">
    <property type="entry name" value="Amidohydro_3"/>
</dbReference>
<dbReference type="GO" id="GO:0016810">
    <property type="term" value="F:hydrolase activity, acting on carbon-nitrogen (but not peptide) bonds"/>
    <property type="evidence" value="ECO:0007669"/>
    <property type="project" value="InterPro"/>
</dbReference>
<dbReference type="SUPFAM" id="SSF51556">
    <property type="entry name" value="Metallo-dependent hydrolases"/>
    <property type="match status" value="1"/>
</dbReference>
<dbReference type="CDD" id="cd01300">
    <property type="entry name" value="YtcJ_like"/>
    <property type="match status" value="1"/>
</dbReference>
<gene>
    <name evidence="2" type="ORF">ATL45_0748</name>
    <name evidence="3" type="ORF">SAMN05421805_12273</name>
</gene>
<dbReference type="AlphaFoldDB" id="A0A1I5JFP2"/>
<dbReference type="EMBL" id="FOUP01000022">
    <property type="protein sequence ID" value="SFO71176.1"/>
    <property type="molecule type" value="Genomic_DNA"/>
</dbReference>
<evidence type="ECO:0000259" key="1">
    <source>
        <dbReference type="Pfam" id="PF07969"/>
    </source>
</evidence>
<evidence type="ECO:0000313" key="4">
    <source>
        <dbReference type="Proteomes" id="UP000199398"/>
    </source>
</evidence>
<accession>A0A1I5JFP2</accession>
<dbReference type="OrthoDB" id="3173428at2"/>
<reference evidence="2 5" key="2">
    <citation type="submission" date="2018-10" db="EMBL/GenBank/DDBJ databases">
        <title>Sequencing the genomes of 1000 actinobacteria strains.</title>
        <authorList>
            <person name="Klenk H.-P."/>
        </authorList>
    </citation>
    <scope>NUCLEOTIDE SEQUENCE [LARGE SCALE GENOMIC DNA]</scope>
    <source>
        <strain evidence="2 5">DSM 45119</strain>
    </source>
</reference>
<protein>
    <recommendedName>
        <fullName evidence="1">Amidohydrolase 3 domain-containing protein</fullName>
    </recommendedName>
</protein>
<evidence type="ECO:0000313" key="3">
    <source>
        <dbReference type="EMBL" id="SFO71176.1"/>
    </source>
</evidence>
<evidence type="ECO:0000313" key="2">
    <source>
        <dbReference type="EMBL" id="RKT82500.1"/>
    </source>
</evidence>
<dbReference type="STRING" id="455193.SAMN05421805_12273"/>
<dbReference type="Gene3D" id="3.10.310.70">
    <property type="match status" value="1"/>
</dbReference>
<name>A0A1I5JFP2_9PSEU</name>
<sequence length="533" mass="57681">MTIADLVITGARVITMDGPPVSAVAVRDGRICAVGDDVGEHIGRRTQVIDGSGRTVTPGLVDSHQHPVHGVADMRGVDLKGVVDLGELQARLRAESARLARDEWLIGYGLEYNAFLPDWLHRKHIDDAIGDHPAMLTLIDAHTALMNTRGLRQAGITGPVEFADRSEVVVDPDGTPTGELHETSAVRYGDAAVPALELTELARRVADLHRAQNAVGITGAHMLDLAVWPGTDELFEMLDESGELTVRTLVAPWCLPGTVEDTLEIVQDLRSRPGRMWRTGAVKFFLDGTIDGGSAWLCHPDSHGAGTVPVWREERAYAEAVQQAVDLGLPCWTHAIGDRAVSFALDTYAAAGRVAGGRHRIEHVELLQDGDVTRFAELDVVASMQPTHMDWTLPDHTDNWSTRIGEERCGRAWRYRDVLAAGGHVALGSDWPIAGYDPREIMAGARLRRPVGEPDRAPVLPEQALTAQQALAGYTTEAAYGAGEERVSGRIRVGMRADLAVFDGDPLTCAPQDLPELPVVCTVVDGRIVHEAL</sequence>
<dbReference type="Gene3D" id="3.20.20.140">
    <property type="entry name" value="Metal-dependent hydrolases"/>
    <property type="match status" value="1"/>
</dbReference>
<dbReference type="Gene3D" id="2.30.40.10">
    <property type="entry name" value="Urease, subunit C, domain 1"/>
    <property type="match status" value="1"/>
</dbReference>
<proteinExistence type="predicted"/>
<feature type="domain" description="Amidohydrolase 3" evidence="1">
    <location>
        <begin position="47"/>
        <end position="530"/>
    </location>
</feature>
<dbReference type="RefSeq" id="WP_093158933.1">
    <property type="nucleotide sequence ID" value="NZ_FOUP01000022.1"/>
</dbReference>
<dbReference type="InterPro" id="IPR011059">
    <property type="entry name" value="Metal-dep_hydrolase_composite"/>
</dbReference>
<dbReference type="PANTHER" id="PTHR22642">
    <property type="entry name" value="IMIDAZOLONEPROPIONASE"/>
    <property type="match status" value="1"/>
</dbReference>
<dbReference type="PANTHER" id="PTHR22642:SF2">
    <property type="entry name" value="PROTEIN LONG AFTER FAR-RED 3"/>
    <property type="match status" value="1"/>
</dbReference>
<dbReference type="Pfam" id="PF07969">
    <property type="entry name" value="Amidohydro_3"/>
    <property type="match status" value="1"/>
</dbReference>
<dbReference type="Proteomes" id="UP000199398">
    <property type="component" value="Unassembled WGS sequence"/>
</dbReference>
<evidence type="ECO:0000313" key="5">
    <source>
        <dbReference type="Proteomes" id="UP000270697"/>
    </source>
</evidence>
<keyword evidence="5" id="KW-1185">Reference proteome</keyword>
<dbReference type="InterPro" id="IPR032466">
    <property type="entry name" value="Metal_Hydrolase"/>
</dbReference>
<dbReference type="Proteomes" id="UP000270697">
    <property type="component" value="Unassembled WGS sequence"/>
</dbReference>
<reference evidence="3 4" key="1">
    <citation type="submission" date="2016-10" db="EMBL/GenBank/DDBJ databases">
        <authorList>
            <person name="de Groot N.N."/>
        </authorList>
    </citation>
    <scope>NUCLEOTIDE SEQUENCE [LARGE SCALE GENOMIC DNA]</scope>
    <source>
        <strain evidence="3 4">CPCC 201259</strain>
    </source>
</reference>
<organism evidence="3 4">
    <name type="scientific">Saccharopolyspora antimicrobica</name>
    <dbReference type="NCBI Taxonomy" id="455193"/>
    <lineage>
        <taxon>Bacteria</taxon>
        <taxon>Bacillati</taxon>
        <taxon>Actinomycetota</taxon>
        <taxon>Actinomycetes</taxon>
        <taxon>Pseudonocardiales</taxon>
        <taxon>Pseudonocardiaceae</taxon>
        <taxon>Saccharopolyspora</taxon>
    </lineage>
</organism>
<dbReference type="EMBL" id="RBXX01000002">
    <property type="protein sequence ID" value="RKT82500.1"/>
    <property type="molecule type" value="Genomic_DNA"/>
</dbReference>
<dbReference type="InterPro" id="IPR033932">
    <property type="entry name" value="YtcJ-like"/>
</dbReference>